<evidence type="ECO:0000313" key="1">
    <source>
        <dbReference type="EMBL" id="QHQ36676.1"/>
    </source>
</evidence>
<gene>
    <name evidence="1" type="ORF">GO499_16600</name>
</gene>
<dbReference type="RefSeq" id="WP_161863223.1">
    <property type="nucleotide sequence ID" value="NZ_CP046620.1"/>
</dbReference>
<dbReference type="AlphaFoldDB" id="A0A6P1T5B7"/>
<dbReference type="EMBL" id="CP046620">
    <property type="protein sequence ID" value="QHQ36676.1"/>
    <property type="molecule type" value="Genomic_DNA"/>
</dbReference>
<sequence>MKIRVHIGEIVSDSPGLSRREIAAALEAEIGAHVATHGLQALGGAGTRAHAVAEVPSGRQNLSSRVAAATVKAVQG</sequence>
<dbReference type="Proteomes" id="UP000464495">
    <property type="component" value="Chromosome"/>
</dbReference>
<name>A0A6P1T5B7_9RHOB</name>
<organism evidence="1 2">
    <name type="scientific">Algicella marina</name>
    <dbReference type="NCBI Taxonomy" id="2683284"/>
    <lineage>
        <taxon>Bacteria</taxon>
        <taxon>Pseudomonadati</taxon>
        <taxon>Pseudomonadota</taxon>
        <taxon>Alphaproteobacteria</taxon>
        <taxon>Rhodobacterales</taxon>
        <taxon>Paracoccaceae</taxon>
        <taxon>Algicella</taxon>
    </lineage>
</organism>
<accession>A0A6P1T5B7</accession>
<evidence type="ECO:0000313" key="2">
    <source>
        <dbReference type="Proteomes" id="UP000464495"/>
    </source>
</evidence>
<protein>
    <submittedName>
        <fullName evidence="1">Uncharacterized protein</fullName>
    </submittedName>
</protein>
<dbReference type="KEGG" id="amaq:GO499_16600"/>
<proteinExistence type="predicted"/>
<reference evidence="1 2" key="1">
    <citation type="submission" date="2019-12" db="EMBL/GenBank/DDBJ databases">
        <title>Complete genome sequence of Algicella marina strain 9Alg 56(T) isolated from the red alga Tichocarpus crinitus.</title>
        <authorList>
            <person name="Kim S.-G."/>
            <person name="Nedashkovskaya O.I."/>
        </authorList>
    </citation>
    <scope>NUCLEOTIDE SEQUENCE [LARGE SCALE GENOMIC DNA]</scope>
    <source>
        <strain evidence="1 2">9Alg 56</strain>
    </source>
</reference>
<keyword evidence="2" id="KW-1185">Reference proteome</keyword>